<comment type="caution">
    <text evidence="2">The sequence shown here is derived from an EMBL/GenBank/DDBJ whole genome shotgun (WGS) entry which is preliminary data.</text>
</comment>
<keyword evidence="1" id="KW-0472">Membrane</keyword>
<feature type="non-terminal residue" evidence="2">
    <location>
        <position position="136"/>
    </location>
</feature>
<protein>
    <submittedName>
        <fullName evidence="2">Uncharacterized protein</fullName>
    </submittedName>
</protein>
<dbReference type="EMBL" id="BKCJ011322966">
    <property type="protein sequence ID" value="GFD20555.1"/>
    <property type="molecule type" value="Genomic_DNA"/>
</dbReference>
<dbReference type="AlphaFoldDB" id="A0A699UBJ5"/>
<feature type="non-terminal residue" evidence="2">
    <location>
        <position position="1"/>
    </location>
</feature>
<reference evidence="2" key="1">
    <citation type="journal article" date="2019" name="Sci. Rep.">
        <title>Draft genome of Tanacetum cinerariifolium, the natural source of mosquito coil.</title>
        <authorList>
            <person name="Yamashiro T."/>
            <person name="Shiraishi A."/>
            <person name="Satake H."/>
            <person name="Nakayama K."/>
        </authorList>
    </citation>
    <scope>NUCLEOTIDE SEQUENCE</scope>
</reference>
<keyword evidence="1" id="KW-0812">Transmembrane</keyword>
<proteinExistence type="predicted"/>
<name>A0A699UBJ5_TANCI</name>
<evidence type="ECO:0000313" key="2">
    <source>
        <dbReference type="EMBL" id="GFD20555.1"/>
    </source>
</evidence>
<feature type="transmembrane region" description="Helical" evidence="1">
    <location>
        <begin position="23"/>
        <end position="48"/>
    </location>
</feature>
<sequence>AAASQWVLRRQMAPARSGIGRSLAVGALTVVIAAVLAAGSTWALAYVLGDKALAYSRAELVEITKRRPALWITDRAGKYYYILLAECDAVGTVAGQVADAGGAYRGNFPSSKGLSASQWRVHELWTGTGCRHGTVG</sequence>
<accession>A0A699UBJ5</accession>
<keyword evidence="1" id="KW-1133">Transmembrane helix</keyword>
<evidence type="ECO:0000256" key="1">
    <source>
        <dbReference type="SAM" id="Phobius"/>
    </source>
</evidence>
<gene>
    <name evidence="2" type="ORF">Tci_892524</name>
</gene>
<organism evidence="2">
    <name type="scientific">Tanacetum cinerariifolium</name>
    <name type="common">Dalmatian daisy</name>
    <name type="synonym">Chrysanthemum cinerariifolium</name>
    <dbReference type="NCBI Taxonomy" id="118510"/>
    <lineage>
        <taxon>Eukaryota</taxon>
        <taxon>Viridiplantae</taxon>
        <taxon>Streptophyta</taxon>
        <taxon>Embryophyta</taxon>
        <taxon>Tracheophyta</taxon>
        <taxon>Spermatophyta</taxon>
        <taxon>Magnoliopsida</taxon>
        <taxon>eudicotyledons</taxon>
        <taxon>Gunneridae</taxon>
        <taxon>Pentapetalae</taxon>
        <taxon>asterids</taxon>
        <taxon>campanulids</taxon>
        <taxon>Asterales</taxon>
        <taxon>Asteraceae</taxon>
        <taxon>Asteroideae</taxon>
        <taxon>Anthemideae</taxon>
        <taxon>Anthemidinae</taxon>
        <taxon>Tanacetum</taxon>
    </lineage>
</organism>